<dbReference type="Proteomes" id="UP000838412">
    <property type="component" value="Chromosome 12"/>
</dbReference>
<dbReference type="OrthoDB" id="10230893at2759"/>
<reference evidence="3" key="1">
    <citation type="submission" date="2022-01" db="EMBL/GenBank/DDBJ databases">
        <authorList>
            <person name="Braso-Vives M."/>
        </authorList>
    </citation>
    <scope>NUCLEOTIDE SEQUENCE</scope>
</reference>
<keyword evidence="4" id="KW-1185">Reference proteome</keyword>
<evidence type="ECO:0000313" key="3">
    <source>
        <dbReference type="EMBL" id="CAH1242364.1"/>
    </source>
</evidence>
<dbReference type="EMBL" id="OV696697">
    <property type="protein sequence ID" value="CAH1242364.1"/>
    <property type="molecule type" value="Genomic_DNA"/>
</dbReference>
<dbReference type="GO" id="GO:0008270">
    <property type="term" value="F:zinc ion binding"/>
    <property type="evidence" value="ECO:0007669"/>
    <property type="project" value="InterPro"/>
</dbReference>
<name>A0A8J9YV50_BRALA</name>
<dbReference type="SUPFAM" id="SSF57756">
    <property type="entry name" value="Retrovirus zinc finger-like domains"/>
    <property type="match status" value="1"/>
</dbReference>
<gene>
    <name evidence="3" type="primary">Hypp6620</name>
    <name evidence="3" type="ORF">BLAG_LOCUS5662</name>
</gene>
<organism evidence="3 4">
    <name type="scientific">Branchiostoma lanceolatum</name>
    <name type="common">Common lancelet</name>
    <name type="synonym">Amphioxus lanceolatum</name>
    <dbReference type="NCBI Taxonomy" id="7740"/>
    <lineage>
        <taxon>Eukaryota</taxon>
        <taxon>Metazoa</taxon>
        <taxon>Chordata</taxon>
        <taxon>Cephalochordata</taxon>
        <taxon>Leptocardii</taxon>
        <taxon>Amphioxiformes</taxon>
        <taxon>Branchiostomatidae</taxon>
        <taxon>Branchiostoma</taxon>
    </lineage>
</organism>
<feature type="compositionally biased region" description="Basic and acidic residues" evidence="1">
    <location>
        <begin position="174"/>
        <end position="184"/>
    </location>
</feature>
<sequence>MGRPNTFRKKRRRDKTPNRGCYQLNHTPSKKRPLTEEDERQFEEIRRLKKDVWGRARDEDVNSTPGRLRPLPADPTELEKLTLDKHNSNIGENGIQDYRSFQMPLFMRFLNDFLAQHSRESPACSPAFSQPTIKNNKRKTPPEQGATKGTTHEVQRPEPPGDGQFRGRCFNCDESGHQERDCTLPRRRKF</sequence>
<feature type="compositionally biased region" description="Basic residues" evidence="1">
    <location>
        <begin position="1"/>
        <end position="14"/>
    </location>
</feature>
<evidence type="ECO:0000256" key="1">
    <source>
        <dbReference type="SAM" id="MobiDB-lite"/>
    </source>
</evidence>
<proteinExistence type="predicted"/>
<dbReference type="InterPro" id="IPR001878">
    <property type="entry name" value="Znf_CCHC"/>
</dbReference>
<feature type="region of interest" description="Disordered" evidence="1">
    <location>
        <begin position="121"/>
        <end position="190"/>
    </location>
</feature>
<dbReference type="GO" id="GO:0003676">
    <property type="term" value="F:nucleic acid binding"/>
    <property type="evidence" value="ECO:0007669"/>
    <property type="project" value="InterPro"/>
</dbReference>
<accession>A0A8J9YV50</accession>
<protein>
    <submittedName>
        <fullName evidence="3">Hypp6620 protein</fullName>
    </submittedName>
</protein>
<feature type="region of interest" description="Disordered" evidence="1">
    <location>
        <begin position="1"/>
        <end position="41"/>
    </location>
</feature>
<evidence type="ECO:0000313" key="4">
    <source>
        <dbReference type="Proteomes" id="UP000838412"/>
    </source>
</evidence>
<evidence type="ECO:0000259" key="2">
    <source>
        <dbReference type="Pfam" id="PF00098"/>
    </source>
</evidence>
<feature type="domain" description="CCHC-type" evidence="2">
    <location>
        <begin position="168"/>
        <end position="183"/>
    </location>
</feature>
<dbReference type="AlphaFoldDB" id="A0A8J9YV50"/>
<dbReference type="Pfam" id="PF00098">
    <property type="entry name" value="zf-CCHC"/>
    <property type="match status" value="1"/>
</dbReference>
<dbReference type="InterPro" id="IPR036875">
    <property type="entry name" value="Znf_CCHC_sf"/>
</dbReference>